<protein>
    <recommendedName>
        <fullName evidence="5">Oxidoreductase</fullName>
    </recommendedName>
</protein>
<sequence length="255" mass="28262">MKYTVITGASSGIGYESALLFAKRGKNLVVAARRETELVQLKAEIAKINPNVKVLIKIVDLTVAENVYNFYAYLKDLELETWINNAGFGNFDSISEQKLSKIESMLHLNIEALTILSSLFVRDYANVEGTQLINISSGGGYAIVPNAVTYCATKFYVSAFTEGLSHELKAANAKMQAKVLAPAATETEFAKRARDEETFNYKDSVAKYHTGKEMAGFLLDLYDSNKVLGIVDPSNYEFLLMDPQFNYATRAQTSK</sequence>
<evidence type="ECO:0000313" key="4">
    <source>
        <dbReference type="Proteomes" id="UP000295558"/>
    </source>
</evidence>
<accession>A0A4R6ZLB5</accession>
<dbReference type="InterPro" id="IPR036291">
    <property type="entry name" value="NAD(P)-bd_dom_sf"/>
</dbReference>
<dbReference type="STRING" id="1265846.PROCOU_14598"/>
<dbReference type="InterPro" id="IPR002347">
    <property type="entry name" value="SDR_fam"/>
</dbReference>
<dbReference type="PANTHER" id="PTHR42901">
    <property type="entry name" value="ALCOHOL DEHYDROGENASE"/>
    <property type="match status" value="1"/>
</dbReference>
<dbReference type="AlphaFoldDB" id="A0A4R6ZLB5"/>
<organism evidence="3 4">
    <name type="scientific">Listeria rocourtiae</name>
    <dbReference type="NCBI Taxonomy" id="647910"/>
    <lineage>
        <taxon>Bacteria</taxon>
        <taxon>Bacillati</taxon>
        <taxon>Bacillota</taxon>
        <taxon>Bacilli</taxon>
        <taxon>Bacillales</taxon>
        <taxon>Listeriaceae</taxon>
        <taxon>Listeria</taxon>
    </lineage>
</organism>
<dbReference type="PRINTS" id="PR00081">
    <property type="entry name" value="GDHRDH"/>
</dbReference>
<keyword evidence="4" id="KW-1185">Reference proteome</keyword>
<dbReference type="GO" id="GO:0016491">
    <property type="term" value="F:oxidoreductase activity"/>
    <property type="evidence" value="ECO:0007669"/>
    <property type="project" value="UniProtKB-KW"/>
</dbReference>
<dbReference type="PROSITE" id="PS00061">
    <property type="entry name" value="ADH_SHORT"/>
    <property type="match status" value="1"/>
</dbReference>
<evidence type="ECO:0000256" key="2">
    <source>
        <dbReference type="ARBA" id="ARBA00023002"/>
    </source>
</evidence>
<reference evidence="3 4" key="1">
    <citation type="submission" date="2019-03" db="EMBL/GenBank/DDBJ databases">
        <title>Genomic Encyclopedia of Type Strains, Phase III (KMG-III): the genomes of soil and plant-associated and newly described type strains.</title>
        <authorList>
            <person name="Whitman W."/>
        </authorList>
    </citation>
    <scope>NUCLEOTIDE SEQUENCE [LARGE SCALE GENOMIC DNA]</scope>
    <source>
        <strain evidence="3 4">CECT 7972</strain>
    </source>
</reference>
<dbReference type="Pfam" id="PF00106">
    <property type="entry name" value="adh_short"/>
    <property type="match status" value="1"/>
</dbReference>
<dbReference type="EMBL" id="SNZK01000005">
    <property type="protein sequence ID" value="TDR53221.1"/>
    <property type="molecule type" value="Genomic_DNA"/>
</dbReference>
<keyword evidence="2" id="KW-0560">Oxidoreductase</keyword>
<dbReference type="RefSeq" id="WP_036073093.1">
    <property type="nucleotide sequence ID" value="NZ_SNZK01000005.1"/>
</dbReference>
<dbReference type="OrthoDB" id="9775296at2"/>
<name>A0A4R6ZLB5_9LIST</name>
<dbReference type="CDD" id="cd05233">
    <property type="entry name" value="SDR_c"/>
    <property type="match status" value="1"/>
</dbReference>
<dbReference type="SUPFAM" id="SSF51735">
    <property type="entry name" value="NAD(P)-binding Rossmann-fold domains"/>
    <property type="match status" value="1"/>
</dbReference>
<evidence type="ECO:0000256" key="1">
    <source>
        <dbReference type="ARBA" id="ARBA00006484"/>
    </source>
</evidence>
<dbReference type="PANTHER" id="PTHR42901:SF1">
    <property type="entry name" value="ALCOHOL DEHYDROGENASE"/>
    <property type="match status" value="1"/>
</dbReference>
<comment type="similarity">
    <text evidence="1">Belongs to the short-chain dehydrogenases/reductases (SDR) family.</text>
</comment>
<gene>
    <name evidence="3" type="ORF">DFP96_105146</name>
</gene>
<dbReference type="Proteomes" id="UP000295558">
    <property type="component" value="Unassembled WGS sequence"/>
</dbReference>
<evidence type="ECO:0008006" key="5">
    <source>
        <dbReference type="Google" id="ProtNLM"/>
    </source>
</evidence>
<comment type="caution">
    <text evidence="3">The sequence shown here is derived from an EMBL/GenBank/DDBJ whole genome shotgun (WGS) entry which is preliminary data.</text>
</comment>
<dbReference type="InterPro" id="IPR020904">
    <property type="entry name" value="Sc_DH/Rdtase_CS"/>
</dbReference>
<proteinExistence type="inferred from homology"/>
<evidence type="ECO:0000313" key="3">
    <source>
        <dbReference type="EMBL" id="TDR53221.1"/>
    </source>
</evidence>
<dbReference type="Gene3D" id="3.40.50.720">
    <property type="entry name" value="NAD(P)-binding Rossmann-like Domain"/>
    <property type="match status" value="1"/>
</dbReference>